<protein>
    <submittedName>
        <fullName evidence="11">D-alanyl-D-alanine carboxypeptidase</fullName>
        <ecNumber evidence="11">3.4.16.4</ecNumber>
    </submittedName>
</protein>
<sequence>MFVRAHCAVRTVFGGPSPGRRRTTWALTAALLAGCAGGLLAFADEGGEGDSAGGRGSAVAQHSSMPRAVADRLELPWPEEGQTAIAVENVGALGAKGRRARQSVPIASLTKVMTAYVILKEHPLKDGADGPVVKVDEQAAAEAHSLSESTAPVRQGQMLSQRKLLELMLLPSGNNVARLLARWDSGSQKKFTAKMNAAATRLGMADTTYTGASGFESTTRSTAADQLTLAREAMKEPALRATVALRSTKLPGQTEPVRNTNKLLERPGVIGLKTGSSTPAGGNLMWAAEIPDGKKHHVVYGVVLSQRVGTSPTEGNQAALASSGRLLDALQERLPAALAANGGGNAGDEGGRR</sequence>
<keyword evidence="4" id="KW-0133">Cell shape</keyword>
<evidence type="ECO:0000259" key="10">
    <source>
        <dbReference type="Pfam" id="PF00768"/>
    </source>
</evidence>
<dbReference type="Pfam" id="PF00768">
    <property type="entry name" value="Peptidase_S11"/>
    <property type="match status" value="1"/>
</dbReference>
<evidence type="ECO:0000256" key="8">
    <source>
        <dbReference type="PIRSR" id="PIRSR618044-2"/>
    </source>
</evidence>
<dbReference type="GO" id="GO:0071555">
    <property type="term" value="P:cell wall organization"/>
    <property type="evidence" value="ECO:0007669"/>
    <property type="project" value="UniProtKB-KW"/>
</dbReference>
<dbReference type="AlphaFoldDB" id="A0A291QNG2"/>
<evidence type="ECO:0000313" key="12">
    <source>
        <dbReference type="Proteomes" id="UP000221011"/>
    </source>
</evidence>
<evidence type="ECO:0000256" key="6">
    <source>
        <dbReference type="ARBA" id="ARBA00023316"/>
    </source>
</evidence>
<evidence type="ECO:0000256" key="3">
    <source>
        <dbReference type="ARBA" id="ARBA00022801"/>
    </source>
</evidence>
<dbReference type="GO" id="GO:0008360">
    <property type="term" value="P:regulation of cell shape"/>
    <property type="evidence" value="ECO:0007669"/>
    <property type="project" value="UniProtKB-KW"/>
</dbReference>
<evidence type="ECO:0000256" key="9">
    <source>
        <dbReference type="RuleBase" id="RU004016"/>
    </source>
</evidence>
<gene>
    <name evidence="11" type="ORF">KY5_8114c</name>
</gene>
<feature type="active site" evidence="7">
    <location>
        <position position="172"/>
    </location>
</feature>
<proteinExistence type="inferred from homology"/>
<dbReference type="KEGG" id="sfk:KY5_8114c"/>
<dbReference type="Gene3D" id="3.40.710.10">
    <property type="entry name" value="DD-peptidase/beta-lactamase superfamily"/>
    <property type="match status" value="1"/>
</dbReference>
<feature type="active site" description="Proton acceptor" evidence="7">
    <location>
        <position position="111"/>
    </location>
</feature>
<keyword evidence="11" id="KW-0121">Carboxypeptidase</keyword>
<keyword evidence="6" id="KW-0961">Cell wall biogenesis/degradation</keyword>
<accession>A0A291QNG2</accession>
<keyword evidence="2" id="KW-0732">Signal</keyword>
<dbReference type="GO" id="GO:0009252">
    <property type="term" value="P:peptidoglycan biosynthetic process"/>
    <property type="evidence" value="ECO:0007669"/>
    <property type="project" value="UniProtKB-KW"/>
</dbReference>
<dbReference type="GO" id="GO:0009002">
    <property type="term" value="F:serine-type D-Ala-D-Ala carboxypeptidase activity"/>
    <property type="evidence" value="ECO:0007669"/>
    <property type="project" value="UniProtKB-EC"/>
</dbReference>
<dbReference type="GO" id="GO:0006508">
    <property type="term" value="P:proteolysis"/>
    <property type="evidence" value="ECO:0007669"/>
    <property type="project" value="InterPro"/>
</dbReference>
<dbReference type="PANTHER" id="PTHR21581:SF33">
    <property type="entry name" value="D-ALANYL-D-ALANINE CARBOXYPEPTIDASE DACB"/>
    <property type="match status" value="1"/>
</dbReference>
<dbReference type="Proteomes" id="UP000221011">
    <property type="component" value="Chromosome"/>
</dbReference>
<name>A0A291QNG2_9ACTN</name>
<evidence type="ECO:0000256" key="4">
    <source>
        <dbReference type="ARBA" id="ARBA00022960"/>
    </source>
</evidence>
<keyword evidence="3 11" id="KW-0378">Hydrolase</keyword>
<dbReference type="PROSITE" id="PS51257">
    <property type="entry name" value="PROKAR_LIPOPROTEIN"/>
    <property type="match status" value="1"/>
</dbReference>
<keyword evidence="12" id="KW-1185">Reference proteome</keyword>
<evidence type="ECO:0000256" key="5">
    <source>
        <dbReference type="ARBA" id="ARBA00022984"/>
    </source>
</evidence>
<feature type="active site" description="Acyl-ester intermediate" evidence="7">
    <location>
        <position position="108"/>
    </location>
</feature>
<feature type="domain" description="Peptidase S11 D-alanyl-D-alanine carboxypeptidase A N-terminal" evidence="10">
    <location>
        <begin position="99"/>
        <end position="299"/>
    </location>
</feature>
<feature type="binding site" evidence="8">
    <location>
        <position position="273"/>
    </location>
    <ligand>
        <name>substrate</name>
    </ligand>
</feature>
<dbReference type="PRINTS" id="PR00725">
    <property type="entry name" value="DADACBPTASE1"/>
</dbReference>
<evidence type="ECO:0000256" key="2">
    <source>
        <dbReference type="ARBA" id="ARBA00022729"/>
    </source>
</evidence>
<keyword evidence="11" id="KW-0645">Protease</keyword>
<dbReference type="InterPro" id="IPR018044">
    <property type="entry name" value="Peptidase_S11"/>
</dbReference>
<dbReference type="InterPro" id="IPR001967">
    <property type="entry name" value="Peptidase_S11_N"/>
</dbReference>
<organism evidence="11 12">
    <name type="scientific">Streptomyces formicae</name>
    <dbReference type="NCBI Taxonomy" id="1616117"/>
    <lineage>
        <taxon>Bacteria</taxon>
        <taxon>Bacillati</taxon>
        <taxon>Actinomycetota</taxon>
        <taxon>Actinomycetes</taxon>
        <taxon>Kitasatosporales</taxon>
        <taxon>Streptomycetaceae</taxon>
        <taxon>Streptomyces</taxon>
    </lineage>
</organism>
<evidence type="ECO:0000256" key="7">
    <source>
        <dbReference type="PIRSR" id="PIRSR618044-1"/>
    </source>
</evidence>
<keyword evidence="5" id="KW-0573">Peptidoglycan synthesis</keyword>
<comment type="similarity">
    <text evidence="1 9">Belongs to the peptidase S11 family.</text>
</comment>
<dbReference type="EMBL" id="CP022685">
    <property type="protein sequence ID" value="ATL33132.1"/>
    <property type="molecule type" value="Genomic_DNA"/>
</dbReference>
<dbReference type="PANTHER" id="PTHR21581">
    <property type="entry name" value="D-ALANYL-D-ALANINE CARBOXYPEPTIDASE"/>
    <property type="match status" value="1"/>
</dbReference>
<dbReference type="InterPro" id="IPR012338">
    <property type="entry name" value="Beta-lactam/transpept-like"/>
</dbReference>
<dbReference type="EC" id="3.4.16.4" evidence="11"/>
<evidence type="ECO:0000256" key="1">
    <source>
        <dbReference type="ARBA" id="ARBA00007164"/>
    </source>
</evidence>
<reference evidence="11 12" key="1">
    <citation type="submission" date="2017-08" db="EMBL/GenBank/DDBJ databases">
        <title>Complete Genome Sequence of Streptomyces formicae KY5, the formicamycin producer.</title>
        <authorList>
            <person name="Holmes N.A."/>
            <person name="Devine R."/>
            <person name="Qin Z."/>
            <person name="Seipke R.F."/>
            <person name="Wilkinson B."/>
            <person name="Hutchings M.I."/>
        </authorList>
    </citation>
    <scope>NUCLEOTIDE SEQUENCE [LARGE SCALE GENOMIC DNA]</scope>
    <source>
        <strain evidence="11 12">KY5</strain>
    </source>
</reference>
<evidence type="ECO:0000313" key="11">
    <source>
        <dbReference type="EMBL" id="ATL33132.1"/>
    </source>
</evidence>
<dbReference type="SUPFAM" id="SSF56601">
    <property type="entry name" value="beta-lactamase/transpeptidase-like"/>
    <property type="match status" value="1"/>
</dbReference>